<gene>
    <name evidence="1" type="ORF">S12H4_28027</name>
</gene>
<proteinExistence type="predicted"/>
<organism evidence="1">
    <name type="scientific">marine sediment metagenome</name>
    <dbReference type="NCBI Taxonomy" id="412755"/>
    <lineage>
        <taxon>unclassified sequences</taxon>
        <taxon>metagenomes</taxon>
        <taxon>ecological metagenomes</taxon>
    </lineage>
</organism>
<accession>X1UND6</accession>
<protein>
    <submittedName>
        <fullName evidence="1">Uncharacterized protein</fullName>
    </submittedName>
</protein>
<evidence type="ECO:0000313" key="1">
    <source>
        <dbReference type="EMBL" id="GAJ01411.1"/>
    </source>
</evidence>
<dbReference type="EMBL" id="BARW01016044">
    <property type="protein sequence ID" value="GAJ01411.1"/>
    <property type="molecule type" value="Genomic_DNA"/>
</dbReference>
<name>X1UND6_9ZZZZ</name>
<dbReference type="AlphaFoldDB" id="X1UND6"/>
<reference evidence="1" key="1">
    <citation type="journal article" date="2014" name="Front. Microbiol.">
        <title>High frequency of phylogenetically diverse reductive dehalogenase-homologous genes in deep subseafloor sedimentary metagenomes.</title>
        <authorList>
            <person name="Kawai M."/>
            <person name="Futagami T."/>
            <person name="Toyoda A."/>
            <person name="Takaki Y."/>
            <person name="Nishi S."/>
            <person name="Hori S."/>
            <person name="Arai W."/>
            <person name="Tsubouchi T."/>
            <person name="Morono Y."/>
            <person name="Uchiyama I."/>
            <person name="Ito T."/>
            <person name="Fujiyama A."/>
            <person name="Inagaki F."/>
            <person name="Takami H."/>
        </authorList>
    </citation>
    <scope>NUCLEOTIDE SEQUENCE</scope>
    <source>
        <strain evidence="1">Expedition CK06-06</strain>
    </source>
</reference>
<comment type="caution">
    <text evidence="1">The sequence shown here is derived from an EMBL/GenBank/DDBJ whole genome shotgun (WGS) entry which is preliminary data.</text>
</comment>
<sequence length="57" mass="6263">MKGGINLEKEIKKGKAKLTIEVDDILWDELTALVEYLEDNPMGAVVEVQVGGQTFDA</sequence>